<gene>
    <name evidence="3" type="ORF">AZI85_08430</name>
</gene>
<proteinExistence type="predicted"/>
<evidence type="ECO:0000313" key="4">
    <source>
        <dbReference type="Proteomes" id="UP000075391"/>
    </source>
</evidence>
<evidence type="ECO:0000256" key="2">
    <source>
        <dbReference type="SAM" id="Phobius"/>
    </source>
</evidence>
<feature type="transmembrane region" description="Helical" evidence="2">
    <location>
        <begin position="7"/>
        <end position="27"/>
    </location>
</feature>
<evidence type="ECO:0000256" key="1">
    <source>
        <dbReference type="SAM" id="MobiDB-lite"/>
    </source>
</evidence>
<dbReference type="RefSeq" id="WP_063244310.1">
    <property type="nucleotide sequence ID" value="NZ_LUKF01000016.1"/>
</dbReference>
<protein>
    <submittedName>
        <fullName evidence="3">Uncharacterized protein</fullName>
    </submittedName>
</protein>
<dbReference type="AlphaFoldDB" id="A0A150WGS7"/>
<name>A0A150WGS7_BDEBC</name>
<accession>A0A150WGS7</accession>
<feature type="compositionally biased region" description="Polar residues" evidence="1">
    <location>
        <begin position="133"/>
        <end position="156"/>
    </location>
</feature>
<keyword evidence="2" id="KW-0472">Membrane</keyword>
<keyword evidence="2" id="KW-0812">Transmembrane</keyword>
<comment type="caution">
    <text evidence="3">The sequence shown here is derived from an EMBL/GenBank/DDBJ whole genome shotgun (WGS) entry which is preliminary data.</text>
</comment>
<dbReference type="EMBL" id="LUKF01000016">
    <property type="protein sequence ID" value="KYG62206.1"/>
    <property type="molecule type" value="Genomic_DNA"/>
</dbReference>
<sequence length="351" mass="37503">MGFKDNKLETAIIGLSIVMVGALGYVLKTPVQSAIAEMEVIYEMPRPKTSFLAALFDLGDREISRKYVNPYAKKKEDAKKTADTKNAAVPVKPVAQKKAEAKKKADEAPKKTVDVQIVGADEPTGFGDDGFMNSGTGSGQQFVDNSGNNNPKNEQTGADKETLTGDQWQARLRAQPTAENVAQLVAAFSRSEVSESIFYSIVADLYSSNKAETQALGLEAVKSLYNSRSFAVTAKYYEQMTPELKSKADKYLAGYAVTARLGILKSVLQSNDSSVVETALQVVIEGYQGAKGGVTPNTDPRNSRGDVTTNAVAGYSQFVPLFQQLAQSSDATIANLAATGLGQLQTAVASL</sequence>
<dbReference type="OrthoDB" id="5289761at2"/>
<evidence type="ECO:0000313" key="3">
    <source>
        <dbReference type="EMBL" id="KYG62206.1"/>
    </source>
</evidence>
<feature type="region of interest" description="Disordered" evidence="1">
    <location>
        <begin position="130"/>
        <end position="162"/>
    </location>
</feature>
<keyword evidence="2" id="KW-1133">Transmembrane helix</keyword>
<dbReference type="Proteomes" id="UP000075391">
    <property type="component" value="Unassembled WGS sequence"/>
</dbReference>
<organism evidence="3 4">
    <name type="scientific">Bdellovibrio bacteriovorus</name>
    <dbReference type="NCBI Taxonomy" id="959"/>
    <lineage>
        <taxon>Bacteria</taxon>
        <taxon>Pseudomonadati</taxon>
        <taxon>Bdellovibrionota</taxon>
        <taxon>Bdellovibrionia</taxon>
        <taxon>Bdellovibrionales</taxon>
        <taxon>Pseudobdellovibrionaceae</taxon>
        <taxon>Bdellovibrio</taxon>
    </lineage>
</organism>
<reference evidence="3 4" key="1">
    <citation type="submission" date="2016-03" db="EMBL/GenBank/DDBJ databases">
        <authorList>
            <person name="Ploux O."/>
        </authorList>
    </citation>
    <scope>NUCLEOTIDE SEQUENCE [LARGE SCALE GENOMIC DNA]</scope>
    <source>
        <strain evidence="3 4">BER2</strain>
    </source>
</reference>